<evidence type="ECO:0000259" key="7">
    <source>
        <dbReference type="SMART" id="SM00651"/>
    </source>
</evidence>
<gene>
    <name evidence="8" type="ORF">CAS74_003047</name>
</gene>
<dbReference type="GO" id="GO:0043161">
    <property type="term" value="P:proteasome-mediated ubiquitin-dependent protein catabolic process"/>
    <property type="evidence" value="ECO:0007669"/>
    <property type="project" value="UniProtKB-ARBA"/>
</dbReference>
<dbReference type="InterPro" id="IPR050115">
    <property type="entry name" value="Proteasome_alpha"/>
</dbReference>
<dbReference type="GO" id="GO:0019773">
    <property type="term" value="C:proteasome core complex, alpha-subunit complex"/>
    <property type="evidence" value="ECO:0007669"/>
    <property type="project" value="UniProtKB-UniRule"/>
</dbReference>
<sequence length="381" mass="42920">MNHPIQREHNVQEDIYLQSYPFTTAAAIIGYVDRKVCAVLIGGRSVIGVLRTFDQFGNLVLHDATERIYLSETRQYAESQLSQIYLIRGENLLMMGDLDIDSEDEAVRGWERIDYIEGYNKFKKNVKDAKDRAYKYAKQISYKGAYAGVEYALEAVKRGTCAVGVKGKDSVVLACERRTTLKLQDPRINPTKINKIDYHVQLAFAGLNADARVLIDKARVEAQSHKLTLEDPVSVEYLTKYVAGVQQRYTQSGGARPFGISTLIAGFDENDNVPKLYQTEPSGIYSAWKAQSIGRSSKVVREFLEKNYPNDEPMDEDQTVKLAIQALLEVVQTGAKNIEISVMKPNAEPRPLTNEEIEVIVKKIEEEKAAEAEKKRPKTSD</sequence>
<reference evidence="8 9" key="1">
    <citation type="submission" date="2017-05" db="EMBL/GenBank/DDBJ databases">
        <title>The Genome Sequence of Candida krusei Ckrusei653.</title>
        <authorList>
            <person name="Cuomo C."/>
            <person name="Forche A."/>
            <person name="Young S."/>
            <person name="Abouelleil A."/>
            <person name="Cao P."/>
            <person name="Chapman S."/>
            <person name="Cusick C."/>
            <person name="Shea T."/>
            <person name="Nusbaum C."/>
            <person name="Birren B."/>
        </authorList>
    </citation>
    <scope>NUCLEOTIDE SEQUENCE [LARGE SCALE GENOMIC DNA]</scope>
    <source>
        <strain evidence="8 9">Ckrusei653</strain>
    </source>
</reference>
<proteinExistence type="inferred from homology"/>
<dbReference type="Gene3D" id="3.60.20.10">
    <property type="entry name" value="Glutamine Phosphoribosylpyrophosphate, subunit 1, domain 1"/>
    <property type="match status" value="1"/>
</dbReference>
<dbReference type="InterPro" id="IPR016050">
    <property type="entry name" value="Proteasome_bsu_CS"/>
</dbReference>
<dbReference type="CDD" id="cd03755">
    <property type="entry name" value="proteasome_alpha_type_7"/>
    <property type="match status" value="1"/>
</dbReference>
<dbReference type="PROSITE" id="PS00854">
    <property type="entry name" value="PROTEASOME_BETA_1"/>
    <property type="match status" value="1"/>
</dbReference>
<evidence type="ECO:0000256" key="4">
    <source>
        <dbReference type="ARBA" id="ARBA00022942"/>
    </source>
</evidence>
<dbReference type="SUPFAM" id="SSF56235">
    <property type="entry name" value="N-terminal nucleophile aminohydrolases (Ntn hydrolases)"/>
    <property type="match status" value="1"/>
</dbReference>
<name>A0A1Z8JNC5_PICKU</name>
<dbReference type="SMART" id="SM00651">
    <property type="entry name" value="Sm"/>
    <property type="match status" value="1"/>
</dbReference>
<dbReference type="AlphaFoldDB" id="A0A1Z8JNC5"/>
<accession>A0A1Z8JNC5</accession>
<dbReference type="InterPro" id="IPR029055">
    <property type="entry name" value="Ntn_hydrolases_N"/>
</dbReference>
<evidence type="ECO:0000313" key="9">
    <source>
        <dbReference type="Proteomes" id="UP000195871"/>
    </source>
</evidence>
<comment type="subcellular location">
    <subcellularLocation>
        <location evidence="2">Cytoplasm</location>
    </subcellularLocation>
    <subcellularLocation>
        <location evidence="1">Nucleus</location>
    </subcellularLocation>
</comment>
<keyword evidence="4 6" id="KW-0647">Proteasome</keyword>
<feature type="domain" description="Sm" evidence="7">
    <location>
        <begin position="26"/>
        <end position="97"/>
    </location>
</feature>
<dbReference type="Pfam" id="PF01423">
    <property type="entry name" value="LSM"/>
    <property type="match status" value="1"/>
</dbReference>
<protein>
    <submittedName>
        <fullName evidence="8">Proteasome subunit alpha type-4</fullName>
    </submittedName>
</protein>
<dbReference type="PROSITE" id="PS51475">
    <property type="entry name" value="PROTEASOME_ALPHA_2"/>
    <property type="match status" value="1"/>
</dbReference>
<dbReference type="EMBL" id="NHMM01000004">
    <property type="protein sequence ID" value="OUT22059.1"/>
    <property type="molecule type" value="Genomic_DNA"/>
</dbReference>
<dbReference type="Proteomes" id="UP000195871">
    <property type="component" value="Unassembled WGS sequence"/>
</dbReference>
<comment type="similarity">
    <text evidence="6">Belongs to the peptidase T1A family.</text>
</comment>
<evidence type="ECO:0000256" key="3">
    <source>
        <dbReference type="ARBA" id="ARBA00022490"/>
    </source>
</evidence>
<dbReference type="PANTHER" id="PTHR11599">
    <property type="entry name" value="PROTEASOME SUBUNIT ALPHA/BETA"/>
    <property type="match status" value="1"/>
</dbReference>
<evidence type="ECO:0000313" key="8">
    <source>
        <dbReference type="EMBL" id="OUT22059.1"/>
    </source>
</evidence>
<evidence type="ECO:0000256" key="2">
    <source>
        <dbReference type="ARBA" id="ARBA00004496"/>
    </source>
</evidence>
<dbReference type="VEuPathDB" id="FungiDB:C5L36_0E02060"/>
<dbReference type="NCBIfam" id="NF003075">
    <property type="entry name" value="PRK03996.1"/>
    <property type="match status" value="1"/>
</dbReference>
<keyword evidence="3" id="KW-0963">Cytoplasm</keyword>
<dbReference type="GO" id="GO:0005634">
    <property type="term" value="C:nucleus"/>
    <property type="evidence" value="ECO:0007669"/>
    <property type="project" value="UniProtKB-SubCell"/>
</dbReference>
<dbReference type="SUPFAM" id="SSF50182">
    <property type="entry name" value="Sm-like ribonucleoproteins"/>
    <property type="match status" value="1"/>
</dbReference>
<evidence type="ECO:0000256" key="1">
    <source>
        <dbReference type="ARBA" id="ARBA00004123"/>
    </source>
</evidence>
<dbReference type="InterPro" id="IPR010920">
    <property type="entry name" value="LSM_dom_sf"/>
</dbReference>
<organism evidence="8 9">
    <name type="scientific">Pichia kudriavzevii</name>
    <name type="common">Yeast</name>
    <name type="synonym">Issatchenkia orientalis</name>
    <dbReference type="NCBI Taxonomy" id="4909"/>
    <lineage>
        <taxon>Eukaryota</taxon>
        <taxon>Fungi</taxon>
        <taxon>Dikarya</taxon>
        <taxon>Ascomycota</taxon>
        <taxon>Saccharomycotina</taxon>
        <taxon>Pichiomycetes</taxon>
        <taxon>Pichiales</taxon>
        <taxon>Pichiaceae</taxon>
        <taxon>Pichia</taxon>
    </lineage>
</organism>
<evidence type="ECO:0000256" key="6">
    <source>
        <dbReference type="PROSITE-ProRule" id="PRU00808"/>
    </source>
</evidence>
<dbReference type="InterPro" id="IPR023332">
    <property type="entry name" value="Proteasome_alpha-type"/>
</dbReference>
<evidence type="ECO:0000256" key="5">
    <source>
        <dbReference type="ARBA" id="ARBA00023242"/>
    </source>
</evidence>
<dbReference type="InterPro" id="IPR001163">
    <property type="entry name" value="Sm_dom_euk/arc"/>
</dbReference>
<comment type="caution">
    <text evidence="8">The sequence shown here is derived from an EMBL/GenBank/DDBJ whole genome shotgun (WGS) entry which is preliminary data.</text>
</comment>
<dbReference type="InterPro" id="IPR001353">
    <property type="entry name" value="Proteasome_sua/b"/>
</dbReference>
<dbReference type="Gene3D" id="2.30.30.100">
    <property type="match status" value="1"/>
</dbReference>
<keyword evidence="5" id="KW-0539">Nucleus</keyword>
<dbReference type="GO" id="GO:0010499">
    <property type="term" value="P:proteasomal ubiquitin-independent protein catabolic process"/>
    <property type="evidence" value="ECO:0007669"/>
    <property type="project" value="UniProtKB-ARBA"/>
</dbReference>
<dbReference type="VEuPathDB" id="FungiDB:C5L36_0E02080"/>
<dbReference type="Pfam" id="PF00227">
    <property type="entry name" value="Proteasome"/>
    <property type="match status" value="1"/>
</dbReference>
<dbReference type="GO" id="GO:0005737">
    <property type="term" value="C:cytoplasm"/>
    <property type="evidence" value="ECO:0007669"/>
    <property type="project" value="UniProtKB-SubCell"/>
</dbReference>
<dbReference type="FunFam" id="3.60.20.10:FF:000004">
    <property type="entry name" value="Proteasome subunit alpha type-4"/>
    <property type="match status" value="1"/>
</dbReference>